<accession>A0ACD5VYM8</accession>
<name>A0ACD5VYM8_AVESA</name>
<organism evidence="1 2">
    <name type="scientific">Avena sativa</name>
    <name type="common">Oat</name>
    <dbReference type="NCBI Taxonomy" id="4498"/>
    <lineage>
        <taxon>Eukaryota</taxon>
        <taxon>Viridiplantae</taxon>
        <taxon>Streptophyta</taxon>
        <taxon>Embryophyta</taxon>
        <taxon>Tracheophyta</taxon>
        <taxon>Spermatophyta</taxon>
        <taxon>Magnoliopsida</taxon>
        <taxon>Liliopsida</taxon>
        <taxon>Poales</taxon>
        <taxon>Poaceae</taxon>
        <taxon>BOP clade</taxon>
        <taxon>Pooideae</taxon>
        <taxon>Poodae</taxon>
        <taxon>Poeae</taxon>
        <taxon>Poeae Chloroplast Group 1 (Aveneae type)</taxon>
        <taxon>Aveninae</taxon>
        <taxon>Avena</taxon>
    </lineage>
</organism>
<dbReference type="Proteomes" id="UP001732700">
    <property type="component" value="Chromosome 3D"/>
</dbReference>
<dbReference type="EnsemblPlants" id="AVESA.00010b.r2.3DG0518370.1">
    <property type="protein sequence ID" value="AVESA.00010b.r2.3DG0518370.1.CDS.1"/>
    <property type="gene ID" value="AVESA.00010b.r2.3DG0518370"/>
</dbReference>
<proteinExistence type="predicted"/>
<evidence type="ECO:0000313" key="2">
    <source>
        <dbReference type="Proteomes" id="UP001732700"/>
    </source>
</evidence>
<reference evidence="1" key="1">
    <citation type="submission" date="2021-05" db="EMBL/GenBank/DDBJ databases">
        <authorList>
            <person name="Scholz U."/>
            <person name="Mascher M."/>
            <person name="Fiebig A."/>
        </authorList>
    </citation>
    <scope>NUCLEOTIDE SEQUENCE [LARGE SCALE GENOMIC DNA]</scope>
</reference>
<protein>
    <submittedName>
        <fullName evidence="1">Uncharacterized protein</fullName>
    </submittedName>
</protein>
<evidence type="ECO:0000313" key="1">
    <source>
        <dbReference type="EnsemblPlants" id="AVESA.00010b.r2.3DG0518370.1.CDS.1"/>
    </source>
</evidence>
<sequence>MATSPRNSKTRSSPPPTLHEELLFDEILTRLPIDAAVRFQVVCREWHAAPTSAHFVAAHAAKAAAGRQPEIVFFSPTGPGTATSFYACSLPMHGNAPAVTTARELLTVGDLAGEHLVLSGNRPCRGLTLVFDVRSYEYYVFNLSTGEHLVLPPCEAAAEIEHRLPRFQRFPLELSSTGLGFDPATGEHKVVRLFRNIFEQQKCEVCSLSASGVWRWRPCGGGNAPPGFASHVDGRPPVAIDGALYWLLHTRSFIDGGRAGDLQLHDAPILSLSIGAERFGWVRTPPRLTGRIRHLTNLDGSLCAVVHDRLVDDMLLLLTWSSGTSPSWSARCRVDVGGLPRPIRGELGGMREIVPLCSSGNGKTILLATSRHKVIAYDVQSGDAEEVFDMNRYVDVPGRNSESQLLLNIQLHEERIAAGIGRTLAAGGAGTRLQQVKRGGGHTVVGKRPREVSAKVYQEHRKQDDNDHQFREYITQLAFPTKESRF</sequence>
<reference evidence="1" key="2">
    <citation type="submission" date="2025-09" db="UniProtKB">
        <authorList>
            <consortium name="EnsemblPlants"/>
        </authorList>
    </citation>
    <scope>IDENTIFICATION</scope>
</reference>
<keyword evidence="2" id="KW-1185">Reference proteome</keyword>